<name>A0ABN1EVB2_9PROT</name>
<reference evidence="1 2" key="1">
    <citation type="journal article" date="2019" name="Int. J. Syst. Evol. Microbiol.">
        <title>The Global Catalogue of Microorganisms (GCM) 10K type strain sequencing project: providing services to taxonomists for standard genome sequencing and annotation.</title>
        <authorList>
            <consortium name="The Broad Institute Genomics Platform"/>
            <consortium name="The Broad Institute Genome Sequencing Center for Infectious Disease"/>
            <person name="Wu L."/>
            <person name="Ma J."/>
        </authorList>
    </citation>
    <scope>NUCLEOTIDE SEQUENCE [LARGE SCALE GENOMIC DNA]</scope>
    <source>
        <strain evidence="1 2">JCM 15089</strain>
    </source>
</reference>
<proteinExistence type="predicted"/>
<dbReference type="InterPro" id="IPR010848">
    <property type="entry name" value="DUF1465"/>
</dbReference>
<dbReference type="Pfam" id="PF07323">
    <property type="entry name" value="DUF1465"/>
    <property type="match status" value="1"/>
</dbReference>
<dbReference type="GO" id="GO:0006508">
    <property type="term" value="P:proteolysis"/>
    <property type="evidence" value="ECO:0007669"/>
    <property type="project" value="UniProtKB-KW"/>
</dbReference>
<organism evidence="1 2">
    <name type="scientific">Rhizomicrobium electricum</name>
    <dbReference type="NCBI Taxonomy" id="480070"/>
    <lineage>
        <taxon>Bacteria</taxon>
        <taxon>Pseudomonadati</taxon>
        <taxon>Pseudomonadota</taxon>
        <taxon>Alphaproteobacteria</taxon>
        <taxon>Micropepsales</taxon>
        <taxon>Micropepsaceae</taxon>
        <taxon>Rhizomicrobium</taxon>
    </lineage>
</organism>
<evidence type="ECO:0000313" key="2">
    <source>
        <dbReference type="Proteomes" id="UP001499951"/>
    </source>
</evidence>
<dbReference type="GO" id="GO:0008233">
    <property type="term" value="F:peptidase activity"/>
    <property type="evidence" value="ECO:0007669"/>
    <property type="project" value="UniProtKB-KW"/>
</dbReference>
<dbReference type="Gene3D" id="1.10.8.930">
    <property type="entry name" value="Protein of unknown function DUF1465"/>
    <property type="match status" value="1"/>
</dbReference>
<keyword evidence="2" id="KW-1185">Reference proteome</keyword>
<gene>
    <name evidence="1" type="primary">rcdA</name>
    <name evidence="1" type="ORF">GCM10008942_25350</name>
</gene>
<dbReference type="EMBL" id="BAAADD010000006">
    <property type="protein sequence ID" value="GAA0575446.1"/>
    <property type="molecule type" value="Genomic_DNA"/>
</dbReference>
<keyword evidence="1" id="KW-0645">Protease</keyword>
<dbReference type="Proteomes" id="UP001499951">
    <property type="component" value="Unassembled WGS sequence"/>
</dbReference>
<sequence length="169" mass="18792">MNTLDDEAIRDLTVQSFTGSVLFQRTFDEGMSLVEETARYLDGPGREEQRHLPRKTAMLYAGESMRVTTRLMQAASWLLVQRAVSEGDMKVEDAQSDRYRLGSKEICFGGGPSDAVEGLPVKLQDLLSRSDDLYRRIARLDDVLFGKAEIPAGARGAMAMLERAFSAPQ</sequence>
<evidence type="ECO:0000313" key="1">
    <source>
        <dbReference type="EMBL" id="GAA0575446.1"/>
    </source>
</evidence>
<keyword evidence="1" id="KW-0378">Hydrolase</keyword>
<comment type="caution">
    <text evidence="1">The sequence shown here is derived from an EMBL/GenBank/DDBJ whole genome shotgun (WGS) entry which is preliminary data.</text>
</comment>
<protein>
    <submittedName>
        <fullName evidence="1">Protease adaptor protein RcdA</fullName>
    </submittedName>
</protein>
<dbReference type="RefSeq" id="WP_166935546.1">
    <property type="nucleotide sequence ID" value="NZ_BAAADD010000006.1"/>
</dbReference>
<dbReference type="InterPro" id="IPR038301">
    <property type="entry name" value="AraC-like_sf"/>
</dbReference>
<accession>A0ABN1EVB2</accession>